<dbReference type="Gene3D" id="3.40.50.720">
    <property type="entry name" value="NAD(P)-binding Rossmann-like Domain"/>
    <property type="match status" value="1"/>
</dbReference>
<name>A0A078A6X9_STYLE</name>
<dbReference type="Proteomes" id="UP000039865">
    <property type="component" value="Unassembled WGS sequence"/>
</dbReference>
<evidence type="ECO:0000313" key="5">
    <source>
        <dbReference type="Proteomes" id="UP000039865"/>
    </source>
</evidence>
<dbReference type="PIRSF" id="PIRSF000126">
    <property type="entry name" value="11-beta-HSD1"/>
    <property type="match status" value="1"/>
</dbReference>
<protein>
    <submittedName>
        <fullName evidence="4">Short chain dehydrogenase reductase family protein</fullName>
    </submittedName>
</protein>
<proteinExistence type="inferred from homology"/>
<keyword evidence="5" id="KW-1185">Reference proteome</keyword>
<dbReference type="InterPro" id="IPR002347">
    <property type="entry name" value="SDR_fam"/>
</dbReference>
<dbReference type="GO" id="GO:0016491">
    <property type="term" value="F:oxidoreductase activity"/>
    <property type="evidence" value="ECO:0007669"/>
    <property type="project" value="UniProtKB-KW"/>
</dbReference>
<gene>
    <name evidence="4" type="primary">Contig19794.g20994</name>
    <name evidence="4" type="ORF">STYLEM_6277</name>
</gene>
<comment type="similarity">
    <text evidence="1">Belongs to the short-chain dehydrogenases/reductases (SDR) family.</text>
</comment>
<evidence type="ECO:0000313" key="4">
    <source>
        <dbReference type="EMBL" id="CDW77317.1"/>
    </source>
</evidence>
<accession>A0A078A6X9</accession>
<dbReference type="Pfam" id="PF00106">
    <property type="entry name" value="adh_short"/>
    <property type="match status" value="1"/>
</dbReference>
<dbReference type="PANTHER" id="PTHR43899:SF13">
    <property type="entry name" value="RH59310P"/>
    <property type="match status" value="1"/>
</dbReference>
<dbReference type="OMA" id="THELAMI"/>
<keyword evidence="2" id="KW-0560">Oxidoreductase</keyword>
<keyword evidence="3" id="KW-0812">Transmembrane</keyword>
<keyword evidence="3" id="KW-1133">Transmembrane helix</keyword>
<keyword evidence="3" id="KW-0472">Membrane</keyword>
<dbReference type="OrthoDB" id="1393670at2759"/>
<dbReference type="PANTHER" id="PTHR43899">
    <property type="entry name" value="RH59310P"/>
    <property type="match status" value="1"/>
</dbReference>
<evidence type="ECO:0000256" key="3">
    <source>
        <dbReference type="SAM" id="Phobius"/>
    </source>
</evidence>
<dbReference type="PRINTS" id="PR00081">
    <property type="entry name" value="GDHRDH"/>
</dbReference>
<dbReference type="SUPFAM" id="SSF51735">
    <property type="entry name" value="NAD(P)-binding Rossmann-fold domains"/>
    <property type="match status" value="1"/>
</dbReference>
<dbReference type="InterPro" id="IPR036291">
    <property type="entry name" value="NAD(P)-bd_dom_sf"/>
</dbReference>
<dbReference type="AlphaFoldDB" id="A0A078A6X9"/>
<evidence type="ECO:0000256" key="2">
    <source>
        <dbReference type="ARBA" id="ARBA00023002"/>
    </source>
</evidence>
<sequence length="331" mass="37206">MEFIDRALLSSYPNAPASLRYTVYFVTFIGFINLIKLGYGTLDLINRHFIRRPKDLMKTYGGNDTWAVVTGGSDGIGEQFCKDLSKKGFNICILGRNEQKMKEKLDQIKKQSGKEIKTRYVVADFAKLTRISDYENIASQLRDIDIGMLLLNAGWTQATPFIDFTPENIEATVNINAVHPAYLSKVLVNQLNERKQRSAIIITSSGLGSIPASGFITYSASKAFAGFLGQGLNFELKKKMDVMTFECGETRTKLMGSRKSRMIVDDISRVTTGCLRDIGYESLTYGCLTHELAMIPLKIFPLRMLQSMMFKASQKTFAMLQKKEAEAKKQN</sequence>
<organism evidence="4 5">
    <name type="scientific">Stylonychia lemnae</name>
    <name type="common">Ciliate</name>
    <dbReference type="NCBI Taxonomy" id="5949"/>
    <lineage>
        <taxon>Eukaryota</taxon>
        <taxon>Sar</taxon>
        <taxon>Alveolata</taxon>
        <taxon>Ciliophora</taxon>
        <taxon>Intramacronucleata</taxon>
        <taxon>Spirotrichea</taxon>
        <taxon>Stichotrichia</taxon>
        <taxon>Sporadotrichida</taxon>
        <taxon>Oxytrichidae</taxon>
        <taxon>Stylonychinae</taxon>
        <taxon>Stylonychia</taxon>
    </lineage>
</organism>
<evidence type="ECO:0000256" key="1">
    <source>
        <dbReference type="ARBA" id="ARBA00006484"/>
    </source>
</evidence>
<dbReference type="InterPro" id="IPR051019">
    <property type="entry name" value="VLCFA-Steroid_DH"/>
</dbReference>
<dbReference type="InParanoid" id="A0A078A6X9"/>
<reference evidence="4 5" key="1">
    <citation type="submission" date="2014-06" db="EMBL/GenBank/DDBJ databases">
        <authorList>
            <person name="Swart Estienne"/>
        </authorList>
    </citation>
    <scope>NUCLEOTIDE SEQUENCE [LARGE SCALE GENOMIC DNA]</scope>
    <source>
        <strain evidence="4 5">130c</strain>
    </source>
</reference>
<dbReference type="EMBL" id="CCKQ01006033">
    <property type="protein sequence ID" value="CDW77317.1"/>
    <property type="molecule type" value="Genomic_DNA"/>
</dbReference>
<feature type="transmembrane region" description="Helical" evidence="3">
    <location>
        <begin position="21"/>
        <end position="42"/>
    </location>
</feature>